<name>A9U1V5_PHYPA</name>
<reference evidence="1" key="1">
    <citation type="journal article" date="2008" name="Science">
        <title>The Physcomitrella genome reveals evolutionary insights into the conquest of land by plants.</title>
        <authorList>
            <person name="Rensing S."/>
            <person name="Lang D."/>
            <person name="Zimmer A."/>
            <person name="Terry A."/>
            <person name="Salamov A."/>
            <person name="Shapiro H."/>
            <person name="Nishiyama T."/>
            <person name="Perroud P.-F."/>
            <person name="Lindquist E."/>
            <person name="Kamisugi Y."/>
            <person name="Tanahashi T."/>
            <person name="Sakakibara K."/>
            <person name="Fujita T."/>
            <person name="Oishi K."/>
            <person name="Shin-I T."/>
            <person name="Kuroki Y."/>
            <person name="Toyoda A."/>
            <person name="Suzuki Y."/>
            <person name="Hashimoto A."/>
            <person name="Yamaguchi K."/>
            <person name="Sugano A."/>
            <person name="Kohara Y."/>
            <person name="Fujiyama A."/>
            <person name="Anterola A."/>
            <person name="Aoki S."/>
            <person name="Ashton N."/>
            <person name="Barbazuk W.B."/>
            <person name="Barker E."/>
            <person name="Bennetzen J."/>
            <person name="Bezanilla M."/>
            <person name="Blankenship R."/>
            <person name="Cho S.H."/>
            <person name="Dutcher S."/>
            <person name="Estelle M."/>
            <person name="Fawcett J.A."/>
            <person name="Gundlach H."/>
            <person name="Hanada K."/>
            <person name="Heyl A."/>
            <person name="Hicks K.A."/>
            <person name="Hugh J."/>
            <person name="Lohr M."/>
            <person name="Mayer K."/>
            <person name="Melkozernov A."/>
            <person name="Murata T."/>
            <person name="Nelson D."/>
            <person name="Pils B."/>
            <person name="Prigge M."/>
            <person name="Reiss B."/>
            <person name="Renner T."/>
            <person name="Rombauts S."/>
            <person name="Rushton P."/>
            <person name="Sanderfoot A."/>
            <person name="Schween G."/>
            <person name="Shiu S.-H."/>
            <person name="Stueber K."/>
            <person name="Theodoulou F.L."/>
            <person name="Tu H."/>
            <person name="Van de Peer Y."/>
            <person name="Verrier P.J."/>
            <person name="Waters E."/>
            <person name="Wood A."/>
            <person name="Yang L."/>
            <person name="Cove D."/>
            <person name="Cuming A."/>
            <person name="Hasebe M."/>
            <person name="Lucas S."/>
            <person name="Mishler D.B."/>
            <person name="Reski R."/>
            <person name="Grigoriev I."/>
            <person name="Quatrano R.S."/>
            <person name="Boore J.L."/>
        </authorList>
    </citation>
    <scope>NUCLEOTIDE SEQUENCE [LARGE SCALE GENOMIC DNA]</scope>
</reference>
<organism>
    <name type="scientific">Physcomitrium patens</name>
    <name type="common">Spreading-leaved earth moss</name>
    <name type="synonym">Physcomitrella patens</name>
    <dbReference type="NCBI Taxonomy" id="3218"/>
    <lineage>
        <taxon>Eukaryota</taxon>
        <taxon>Viridiplantae</taxon>
        <taxon>Streptophyta</taxon>
        <taxon>Embryophyta</taxon>
        <taxon>Bryophyta</taxon>
        <taxon>Bryophytina</taxon>
        <taxon>Bryopsida</taxon>
        <taxon>Funariidae</taxon>
        <taxon>Funariales</taxon>
        <taxon>Funariaceae</taxon>
        <taxon>Physcomitrium</taxon>
    </lineage>
</organism>
<gene>
    <name evidence="1" type="ORF">PHYPADRAFT_100496</name>
</gene>
<protein>
    <submittedName>
        <fullName evidence="1">Predicted protein</fullName>
    </submittedName>
</protein>
<evidence type="ECO:0000313" key="1">
    <source>
        <dbReference type="EMBL" id="EDQ50355.1"/>
    </source>
</evidence>
<dbReference type="AlphaFoldDB" id="A9U1V5"/>
<dbReference type="EMBL" id="DS545310">
    <property type="protein sequence ID" value="EDQ50355.1"/>
    <property type="molecule type" value="Genomic_DNA"/>
</dbReference>
<proteinExistence type="predicted"/>
<sequence>MSEPHANRTPPPPLQSQKSRHWLLLNSSAPPKMDVANCSTSSFILYGVSHLVLLGHRQFWFSSRAIFGDQGFSEFWFLRPRWLVSCCADGGGLEACSNWGVKDAKGEDRWMKCETHVMMDVRALLASKLGLDEVLVGGHSFSTSWDGVQIRHMWLMDAKRSCGPS</sequence>
<accession>A9U1V5</accession>
<dbReference type="HOGENOM" id="CLU_2296470_0_0_1"/>